<dbReference type="AlphaFoldDB" id="A0A8S4A6T2"/>
<evidence type="ECO:0000259" key="13">
    <source>
        <dbReference type="PROSITE" id="PS50963"/>
    </source>
</evidence>
<feature type="domain" description="Link" evidence="13">
    <location>
        <begin position="42"/>
        <end position="133"/>
    </location>
</feature>
<protein>
    <submittedName>
        <fullName evidence="14">(Atlantic silverside) hypothetical protein</fullName>
    </submittedName>
</protein>
<dbReference type="PROSITE" id="PS01241">
    <property type="entry name" value="LINK_1"/>
    <property type="match status" value="1"/>
</dbReference>
<keyword evidence="7" id="KW-0675">Receptor</keyword>
<feature type="disulfide bond" evidence="9">
    <location>
        <begin position="88"/>
        <end position="109"/>
    </location>
</feature>
<keyword evidence="15" id="KW-1185">Reference proteome</keyword>
<keyword evidence="3 12" id="KW-0732">Signal</keyword>
<comment type="caution">
    <text evidence="9">Lacks conserved residue(s) required for the propagation of feature annotation.</text>
</comment>
<dbReference type="Pfam" id="PF00193">
    <property type="entry name" value="Xlink"/>
    <property type="match status" value="1"/>
</dbReference>
<evidence type="ECO:0000256" key="1">
    <source>
        <dbReference type="ARBA" id="ARBA00004167"/>
    </source>
</evidence>
<dbReference type="Proteomes" id="UP000677803">
    <property type="component" value="Unassembled WGS sequence"/>
</dbReference>
<dbReference type="OrthoDB" id="9938473at2759"/>
<evidence type="ECO:0000256" key="6">
    <source>
        <dbReference type="ARBA" id="ARBA00023157"/>
    </source>
</evidence>
<evidence type="ECO:0000256" key="9">
    <source>
        <dbReference type="PROSITE-ProRule" id="PRU00323"/>
    </source>
</evidence>
<dbReference type="PANTHER" id="PTHR10225">
    <property type="entry name" value="HYALURONAN RECEPTOR"/>
    <property type="match status" value="1"/>
</dbReference>
<feature type="transmembrane region" description="Helical" evidence="11">
    <location>
        <begin position="205"/>
        <end position="225"/>
    </location>
</feature>
<dbReference type="PROSITE" id="PS50963">
    <property type="entry name" value="LINK_2"/>
    <property type="match status" value="1"/>
</dbReference>
<dbReference type="PRINTS" id="PR01265">
    <property type="entry name" value="LINKMODULE"/>
</dbReference>
<keyword evidence="4 11" id="KW-1133">Transmembrane helix</keyword>
<sequence length="275" mass="30413">MLIIWLCITSVLSTSLVSSDQNTSHLRVFPPENQTIAGVIQVTYLNDRNQLQYAFNASNARKLCHSLRLSIASQAQVEEALKRGFETCRYGWIDEHFAVVPRIHALANCGQNYTGLVKWRASVTHKFDVFCFNESDAMTQLKDAATDSPLSSGYNPEHTQATSEATQSTLAQSTSGSSPAPTTMNNEVEPARFVSSAHTSARAKVVLIACTCGLLIVSVVSLAYLKLRRRCSQSSDMKQHQQHIETEELNCVKYATEIQEVVSEGEKIEVDDDAH</sequence>
<comment type="subcellular location">
    <subcellularLocation>
        <location evidence="1">Membrane</location>
        <topology evidence="1">Single-pass membrane protein</topology>
    </subcellularLocation>
</comment>
<dbReference type="InterPro" id="IPR000538">
    <property type="entry name" value="Link_dom"/>
</dbReference>
<evidence type="ECO:0000313" key="15">
    <source>
        <dbReference type="Proteomes" id="UP000677803"/>
    </source>
</evidence>
<dbReference type="InterPro" id="IPR016186">
    <property type="entry name" value="C-type_lectin-like/link_sf"/>
</dbReference>
<name>A0A8S4A6T2_9TELE</name>
<dbReference type="GO" id="GO:0005886">
    <property type="term" value="C:plasma membrane"/>
    <property type="evidence" value="ECO:0007669"/>
    <property type="project" value="TreeGrafter"/>
</dbReference>
<feature type="compositionally biased region" description="Polar residues" evidence="10">
    <location>
        <begin position="148"/>
        <end position="185"/>
    </location>
</feature>
<evidence type="ECO:0000256" key="2">
    <source>
        <dbReference type="ARBA" id="ARBA00022692"/>
    </source>
</evidence>
<evidence type="ECO:0000256" key="8">
    <source>
        <dbReference type="ARBA" id="ARBA00023180"/>
    </source>
</evidence>
<keyword evidence="8" id="KW-0325">Glycoprotein</keyword>
<evidence type="ECO:0000256" key="4">
    <source>
        <dbReference type="ARBA" id="ARBA00022989"/>
    </source>
</evidence>
<dbReference type="PANTHER" id="PTHR10225:SF2">
    <property type="entry name" value="LYMPHATIC VESSEL ENDOTHELIAL HYALURONIC ACID RECEPTOR 1"/>
    <property type="match status" value="1"/>
</dbReference>
<dbReference type="EMBL" id="CAJRST010000001">
    <property type="protein sequence ID" value="CAG5856243.1"/>
    <property type="molecule type" value="Genomic_DNA"/>
</dbReference>
<evidence type="ECO:0000256" key="12">
    <source>
        <dbReference type="SAM" id="SignalP"/>
    </source>
</evidence>
<dbReference type="GO" id="GO:0005540">
    <property type="term" value="F:hyaluronic acid binding"/>
    <property type="evidence" value="ECO:0007669"/>
    <property type="project" value="InterPro"/>
</dbReference>
<dbReference type="Gene3D" id="3.10.100.10">
    <property type="entry name" value="Mannose-Binding Protein A, subunit A"/>
    <property type="match status" value="1"/>
</dbReference>
<dbReference type="GO" id="GO:0004888">
    <property type="term" value="F:transmembrane signaling receptor activity"/>
    <property type="evidence" value="ECO:0007669"/>
    <property type="project" value="TreeGrafter"/>
</dbReference>
<feature type="chain" id="PRO_5035764374" evidence="12">
    <location>
        <begin position="20"/>
        <end position="275"/>
    </location>
</feature>
<evidence type="ECO:0000256" key="3">
    <source>
        <dbReference type="ARBA" id="ARBA00022729"/>
    </source>
</evidence>
<feature type="region of interest" description="Disordered" evidence="10">
    <location>
        <begin position="147"/>
        <end position="185"/>
    </location>
</feature>
<evidence type="ECO:0000256" key="10">
    <source>
        <dbReference type="SAM" id="MobiDB-lite"/>
    </source>
</evidence>
<keyword evidence="2 11" id="KW-0812">Transmembrane</keyword>
<dbReference type="InterPro" id="IPR016187">
    <property type="entry name" value="CTDL_fold"/>
</dbReference>
<keyword evidence="6 9" id="KW-1015">Disulfide bond</keyword>
<evidence type="ECO:0000256" key="7">
    <source>
        <dbReference type="ARBA" id="ARBA00023170"/>
    </source>
</evidence>
<organism evidence="14 15">
    <name type="scientific">Menidia menidia</name>
    <name type="common">Atlantic silverside</name>
    <dbReference type="NCBI Taxonomy" id="238744"/>
    <lineage>
        <taxon>Eukaryota</taxon>
        <taxon>Metazoa</taxon>
        <taxon>Chordata</taxon>
        <taxon>Craniata</taxon>
        <taxon>Vertebrata</taxon>
        <taxon>Euteleostomi</taxon>
        <taxon>Actinopterygii</taxon>
        <taxon>Neopterygii</taxon>
        <taxon>Teleostei</taxon>
        <taxon>Neoteleostei</taxon>
        <taxon>Acanthomorphata</taxon>
        <taxon>Ovalentaria</taxon>
        <taxon>Atherinomorphae</taxon>
        <taxon>Atheriniformes</taxon>
        <taxon>Atherinopsidae</taxon>
        <taxon>Menidiinae</taxon>
        <taxon>Menidia</taxon>
    </lineage>
</organism>
<evidence type="ECO:0000256" key="11">
    <source>
        <dbReference type="SAM" id="Phobius"/>
    </source>
</evidence>
<keyword evidence="5 11" id="KW-0472">Membrane</keyword>
<reference evidence="14" key="1">
    <citation type="submission" date="2021-05" db="EMBL/GenBank/DDBJ databases">
        <authorList>
            <person name="Tigano A."/>
        </authorList>
    </citation>
    <scope>NUCLEOTIDE SEQUENCE</scope>
</reference>
<comment type="caution">
    <text evidence="14">The sequence shown here is derived from an EMBL/GenBank/DDBJ whole genome shotgun (WGS) entry which is preliminary data.</text>
</comment>
<evidence type="ECO:0000256" key="5">
    <source>
        <dbReference type="ARBA" id="ARBA00023136"/>
    </source>
</evidence>
<dbReference type="SMART" id="SM00445">
    <property type="entry name" value="LINK"/>
    <property type="match status" value="1"/>
</dbReference>
<dbReference type="InterPro" id="IPR043210">
    <property type="entry name" value="CD44_antigen-like"/>
</dbReference>
<proteinExistence type="predicted"/>
<gene>
    <name evidence="14" type="ORF">MMEN_LOCUS603</name>
</gene>
<feature type="signal peptide" evidence="12">
    <location>
        <begin position="1"/>
        <end position="19"/>
    </location>
</feature>
<dbReference type="SUPFAM" id="SSF56436">
    <property type="entry name" value="C-type lectin-like"/>
    <property type="match status" value="1"/>
</dbReference>
<evidence type="ECO:0000313" key="14">
    <source>
        <dbReference type="EMBL" id="CAG5856243.1"/>
    </source>
</evidence>
<dbReference type="GO" id="GO:0007155">
    <property type="term" value="P:cell adhesion"/>
    <property type="evidence" value="ECO:0007669"/>
    <property type="project" value="InterPro"/>
</dbReference>
<accession>A0A8S4A6T2</accession>